<dbReference type="Proteomes" id="UP001195483">
    <property type="component" value="Unassembled WGS sequence"/>
</dbReference>
<dbReference type="Pfam" id="PF18750">
    <property type="entry name" value="SNAD4"/>
    <property type="match status" value="1"/>
</dbReference>
<keyword evidence="1" id="KW-0472">Membrane</keyword>
<dbReference type="GO" id="GO:0016787">
    <property type="term" value="F:hydrolase activity"/>
    <property type="evidence" value="ECO:0007669"/>
    <property type="project" value="InterPro"/>
</dbReference>
<gene>
    <name evidence="2" type="ORF">CHS0354_036300</name>
</gene>
<dbReference type="PROSITE" id="PS00903">
    <property type="entry name" value="CYT_DCMP_DEAMINASES_1"/>
    <property type="match status" value="1"/>
</dbReference>
<dbReference type="GO" id="GO:0008270">
    <property type="term" value="F:zinc ion binding"/>
    <property type="evidence" value="ECO:0007669"/>
    <property type="project" value="InterPro"/>
</dbReference>
<dbReference type="AlphaFoldDB" id="A0AAE0T7U7"/>
<dbReference type="InterPro" id="IPR016192">
    <property type="entry name" value="APOBEC/CMP_deaminase_Zn-bd"/>
</dbReference>
<reference evidence="2" key="3">
    <citation type="submission" date="2023-05" db="EMBL/GenBank/DDBJ databases">
        <authorList>
            <person name="Smith C.H."/>
        </authorList>
    </citation>
    <scope>NUCLEOTIDE SEQUENCE</scope>
    <source>
        <strain evidence="2">CHS0354</strain>
        <tissue evidence="2">Mantle</tissue>
    </source>
</reference>
<keyword evidence="1" id="KW-1133">Transmembrane helix</keyword>
<keyword evidence="3" id="KW-1185">Reference proteome</keyword>
<comment type="caution">
    <text evidence="2">The sequence shown here is derived from an EMBL/GenBank/DDBJ whole genome shotgun (WGS) entry which is preliminary data.</text>
</comment>
<name>A0AAE0T7U7_9BIVA</name>
<evidence type="ECO:0000256" key="1">
    <source>
        <dbReference type="SAM" id="Phobius"/>
    </source>
</evidence>
<proteinExistence type="predicted"/>
<evidence type="ECO:0000313" key="2">
    <source>
        <dbReference type="EMBL" id="KAK3605392.1"/>
    </source>
</evidence>
<evidence type="ECO:0000313" key="3">
    <source>
        <dbReference type="Proteomes" id="UP001195483"/>
    </source>
</evidence>
<reference evidence="2" key="2">
    <citation type="journal article" date="2021" name="Genome Biol. Evol.">
        <title>Developing a high-quality reference genome for a parasitic bivalve with doubly uniparental inheritance (Bivalvia: Unionida).</title>
        <authorList>
            <person name="Smith C.H."/>
        </authorList>
    </citation>
    <scope>NUCLEOTIDE SEQUENCE</scope>
    <source>
        <strain evidence="2">CHS0354</strain>
        <tissue evidence="2">Mantle</tissue>
    </source>
</reference>
<keyword evidence="1" id="KW-0812">Transmembrane</keyword>
<sequence length="309" mass="36920">MFSNSELMSCFKVHLKYFDDVKYRDQQKLLERAPEEISEWPHRTILHFSMIVTSEGYQTGNYTGMQSPQAREYHRPQYYGYQAELTHRPQSFGYQAELMQKLQTGLNSSNITLVPSSSSFPTLKGKFWNRPSWRRVKRHNDHAEQLLIEKLYVYLSFFEEKIEAHGQMLNVRLEITQNYSPCEDCAAKIEEFIYVCRHRYHCNVDISITFATFYKVYRFYSKNGLVKLRRAGVKLYLIDDDLREKIQNLLIVACDIHEETIKSWVKERKLWDNFYMNKINDECNETMSPFGWFVIICIIIIVLYKFFFA</sequence>
<reference evidence="2" key="1">
    <citation type="journal article" date="2021" name="Genome Biol. Evol.">
        <title>A High-Quality Reference Genome for a Parasitic Bivalve with Doubly Uniparental Inheritance (Bivalvia: Unionida).</title>
        <authorList>
            <person name="Smith C.H."/>
        </authorList>
    </citation>
    <scope>NUCLEOTIDE SEQUENCE</scope>
    <source>
        <strain evidence="2">CHS0354</strain>
    </source>
</reference>
<dbReference type="EMBL" id="JAEAOA010002126">
    <property type="protein sequence ID" value="KAK3605392.1"/>
    <property type="molecule type" value="Genomic_DNA"/>
</dbReference>
<dbReference type="Gene3D" id="3.40.140.10">
    <property type="entry name" value="Cytidine Deaminase, domain 2"/>
    <property type="match status" value="1"/>
</dbReference>
<organism evidence="2 3">
    <name type="scientific">Potamilus streckersoni</name>
    <dbReference type="NCBI Taxonomy" id="2493646"/>
    <lineage>
        <taxon>Eukaryota</taxon>
        <taxon>Metazoa</taxon>
        <taxon>Spiralia</taxon>
        <taxon>Lophotrochozoa</taxon>
        <taxon>Mollusca</taxon>
        <taxon>Bivalvia</taxon>
        <taxon>Autobranchia</taxon>
        <taxon>Heteroconchia</taxon>
        <taxon>Palaeoheterodonta</taxon>
        <taxon>Unionida</taxon>
        <taxon>Unionoidea</taxon>
        <taxon>Unionidae</taxon>
        <taxon>Ambleminae</taxon>
        <taxon>Lampsilini</taxon>
        <taxon>Potamilus</taxon>
    </lineage>
</organism>
<accession>A0AAE0T7U7</accession>
<protein>
    <submittedName>
        <fullName evidence="2">Uncharacterized protein</fullName>
    </submittedName>
</protein>
<feature type="transmembrane region" description="Helical" evidence="1">
    <location>
        <begin position="290"/>
        <end position="308"/>
    </location>
</feature>